<protein>
    <submittedName>
        <fullName evidence="2">Uncharacterized protein</fullName>
    </submittedName>
</protein>
<gene>
    <name evidence="2" type="ORF">LCGC14_2569050</name>
</gene>
<feature type="transmembrane region" description="Helical" evidence="1">
    <location>
        <begin position="24"/>
        <end position="45"/>
    </location>
</feature>
<reference evidence="2" key="1">
    <citation type="journal article" date="2015" name="Nature">
        <title>Complex archaea that bridge the gap between prokaryotes and eukaryotes.</title>
        <authorList>
            <person name="Spang A."/>
            <person name="Saw J.H."/>
            <person name="Jorgensen S.L."/>
            <person name="Zaremba-Niedzwiedzka K."/>
            <person name="Martijn J."/>
            <person name="Lind A.E."/>
            <person name="van Eijk R."/>
            <person name="Schleper C."/>
            <person name="Guy L."/>
            <person name="Ettema T.J."/>
        </authorList>
    </citation>
    <scope>NUCLEOTIDE SEQUENCE</scope>
</reference>
<keyword evidence="1" id="KW-0472">Membrane</keyword>
<keyword evidence="1" id="KW-0812">Transmembrane</keyword>
<accession>A0A0F9AHQ5</accession>
<evidence type="ECO:0000313" key="2">
    <source>
        <dbReference type="EMBL" id="KKL09119.1"/>
    </source>
</evidence>
<organism evidence="2">
    <name type="scientific">marine sediment metagenome</name>
    <dbReference type="NCBI Taxonomy" id="412755"/>
    <lineage>
        <taxon>unclassified sequences</taxon>
        <taxon>metagenomes</taxon>
        <taxon>ecological metagenomes</taxon>
    </lineage>
</organism>
<dbReference type="AlphaFoldDB" id="A0A0F9AHQ5"/>
<proteinExistence type="predicted"/>
<sequence length="84" mass="9804">MPIIGYFIGYTQDYSFIIGISPEMMGIIFSLLFSIISLMFLVIIISDIKTKRAIKQIKAYNKKNRTIPKKMFLALPKHTQRYLK</sequence>
<comment type="caution">
    <text evidence="2">The sequence shown here is derived from an EMBL/GenBank/DDBJ whole genome shotgun (WGS) entry which is preliminary data.</text>
</comment>
<keyword evidence="1" id="KW-1133">Transmembrane helix</keyword>
<evidence type="ECO:0000256" key="1">
    <source>
        <dbReference type="SAM" id="Phobius"/>
    </source>
</evidence>
<dbReference type="EMBL" id="LAZR01042608">
    <property type="protein sequence ID" value="KKL09119.1"/>
    <property type="molecule type" value="Genomic_DNA"/>
</dbReference>
<name>A0A0F9AHQ5_9ZZZZ</name>